<comment type="caution">
    <text evidence="2">The sequence shown here is derived from an EMBL/GenBank/DDBJ whole genome shotgun (WGS) entry which is preliminary data.</text>
</comment>
<keyword evidence="1" id="KW-0472">Membrane</keyword>
<feature type="transmembrane region" description="Helical" evidence="1">
    <location>
        <begin position="12"/>
        <end position="29"/>
    </location>
</feature>
<reference evidence="2 3" key="1">
    <citation type="submission" date="2019-06" db="EMBL/GenBank/DDBJ databases">
        <title>Sorghum-associated microbial communities from plants grown in Nebraska, USA.</title>
        <authorList>
            <person name="Schachtman D."/>
        </authorList>
    </citation>
    <scope>NUCLEOTIDE SEQUENCE [LARGE SCALE GENOMIC DNA]</scope>
    <source>
        <strain evidence="2 3">2482</strain>
    </source>
</reference>
<gene>
    <name evidence="2" type="ORF">FB550_11950</name>
</gene>
<proteinExistence type="predicted"/>
<dbReference type="EMBL" id="VIVN01000019">
    <property type="protein sequence ID" value="TWD92320.1"/>
    <property type="molecule type" value="Genomic_DNA"/>
</dbReference>
<name>A0A561CMS4_9BACI</name>
<evidence type="ECO:0000313" key="3">
    <source>
        <dbReference type="Proteomes" id="UP000319671"/>
    </source>
</evidence>
<feature type="transmembrane region" description="Helical" evidence="1">
    <location>
        <begin position="251"/>
        <end position="268"/>
    </location>
</feature>
<sequence length="284" mass="33864">MRRKNKNRIPFLILFIIHTFLIGLAFYKSEAKKNTFIFLGSIMGFAYLLEFFVLNLFKAYKYKPKVIKDRSLDNIFGAFLSQSIFVPFTAVYLTITKAGWGTKFLGGIYFTLVEILFLQLGVYKHNWWRTIYTFILIPIYFVLSDWWYYGITQKNVFVRNLSFFLMIMVTETNLFLLLALLRKIRFGWGRYHAWTEHFIITPLYSITFSIFTYFTLKKQNNGWAKIKVLLFDACLYQIFVKTRILKMKIKLIHYILIKGVMVMVYGTYRKWILGEVGFNQSDKN</sequence>
<accession>A0A561CMS4</accession>
<keyword evidence="1" id="KW-0812">Transmembrane</keyword>
<feature type="transmembrane region" description="Helical" evidence="1">
    <location>
        <begin position="75"/>
        <end position="95"/>
    </location>
</feature>
<evidence type="ECO:0000256" key="1">
    <source>
        <dbReference type="SAM" id="Phobius"/>
    </source>
</evidence>
<organism evidence="2 3">
    <name type="scientific">Neobacillus bataviensis</name>
    <dbReference type="NCBI Taxonomy" id="220685"/>
    <lineage>
        <taxon>Bacteria</taxon>
        <taxon>Bacillati</taxon>
        <taxon>Bacillota</taxon>
        <taxon>Bacilli</taxon>
        <taxon>Bacillales</taxon>
        <taxon>Bacillaceae</taxon>
        <taxon>Neobacillus</taxon>
    </lineage>
</organism>
<protein>
    <submittedName>
        <fullName evidence="2">Uncharacterized protein</fullName>
    </submittedName>
</protein>
<evidence type="ECO:0000313" key="2">
    <source>
        <dbReference type="EMBL" id="TWD92320.1"/>
    </source>
</evidence>
<keyword evidence="3" id="KW-1185">Reference proteome</keyword>
<keyword evidence="1" id="KW-1133">Transmembrane helix</keyword>
<dbReference type="Proteomes" id="UP000319671">
    <property type="component" value="Unassembled WGS sequence"/>
</dbReference>
<feature type="transmembrane region" description="Helical" evidence="1">
    <location>
        <begin position="130"/>
        <end position="149"/>
    </location>
</feature>
<feature type="transmembrane region" description="Helical" evidence="1">
    <location>
        <begin position="161"/>
        <end position="181"/>
    </location>
</feature>
<feature type="transmembrane region" description="Helical" evidence="1">
    <location>
        <begin position="193"/>
        <end position="216"/>
    </location>
</feature>
<dbReference type="AlphaFoldDB" id="A0A561CMS4"/>
<feature type="transmembrane region" description="Helical" evidence="1">
    <location>
        <begin position="35"/>
        <end position="54"/>
    </location>
</feature>